<dbReference type="PRINTS" id="PR00633">
    <property type="entry name" value="RCCNDNSATION"/>
</dbReference>
<feature type="repeat" description="RCC1" evidence="2">
    <location>
        <begin position="1219"/>
        <end position="1267"/>
    </location>
</feature>
<dbReference type="Pfam" id="PF12807">
    <property type="entry name" value="eIF3_p135"/>
    <property type="match status" value="1"/>
</dbReference>
<dbReference type="EMBL" id="VJMJ01000119">
    <property type="protein sequence ID" value="KAF0733891.1"/>
    <property type="molecule type" value="Genomic_DNA"/>
</dbReference>
<dbReference type="CDD" id="cd00821">
    <property type="entry name" value="PH"/>
    <property type="match status" value="1"/>
</dbReference>
<feature type="repeat" description="RCC1" evidence="2">
    <location>
        <begin position="1268"/>
        <end position="1321"/>
    </location>
</feature>
<keyword evidence="5" id="KW-1185">Reference proteome</keyword>
<dbReference type="InterPro" id="IPR033646">
    <property type="entry name" value="CLU-central"/>
</dbReference>
<feature type="repeat" description="RCC1" evidence="2">
    <location>
        <begin position="1167"/>
        <end position="1218"/>
    </location>
</feature>
<sequence>MSIVATISGYKKNQGLLRPWRSRQFTLLSDGWFLWDKEQAGTRGKCWDLVETVIGPVVTKINPYFTFTVTFEDETTILGFSTETEAQEWNEMMQEIADENAAGRREWTAGFKDALKAEDVLTRRELVLKIKPRDWNKEWQFCLRSQIGDGFSEQVRRMKRMYGLWLQFNQYSLMLVDAILNPEDPEEYELISQPGVVNWWNDPSEPNMSIYSYGPVIFKVAMKHWACYKELKEEMKYLGSFKELYDQFRTIASATIKGENAEKYREVQQLKFPLVSTLEIRDMRVAVFAQPIGDPHPMGLRNANIHSILTNLRFTRPAQVLSALAYNELPIFSSIYRSTVSEDIYLMQIQSPYRNVLRMSLRPLAIAGCFVHEDPTQPIQMLSEDELLSMKEQLEHSKKGLVHYLNMKGIKNKFEILPYFDLLYFSTDIVSTSINSRATSFVGSKVYGDVVFTFNPDNSHLPLHLKEAFVLGSIDAKHYVSMLREPDIASSSVERYETHLMQSLSTKIQEVASCLVTLGDTILEDATLTIQNTEASLESRDIIYVSDCSNLRATLREHGINMCFLPAVLGRLTPAQNGTQTLVMSEIVSRFAKHLLRYRLIRQKEKTRTQIAVEVFNEALRGLTESSSDLSHFWGVDLTIWLTLGPYSSSISIFDNSVLDASAYHKILRENPAPLYMSLFRQLRLTVTGRVIKRLLAYGNTLKLSALKVEDVVSFQKSKLTSEWSNMQHKDLTSFTQQLLQLEKLYQTSLMPTQQSLMRKTTAKKSKGESYLELLRSVDERVSGATEGVSENVEEYGIERSLTANLRKALTSARTSDIHAVRAILIDTHRLIDSMPSHTLIPVGVLITMLFLDILLIENETPRDSNSLIDAYVHAWRWLRLLYRPGNTAQLLIEASSHMMSLVVIVKLRKVLKAHAVQSVPVQKFHAMLLLLIKTMPPWQDLSKLMEPNYWFKKVEQHFLGLQSLYLPKPLMHELQAIPTFDVNEPYWITNGLAFLEGDVMGMSLDVEQRSIAQNQNRDPTLHAFTQNSTLRSIQLSLLRFPLPMTTSIQYVSCGYRHAALITTRGELFTFGYGECGRLGHGDEETVRHPERVRFFDDIPVVHVSCGREHTMVVAEDKRLFGFGWGEAGRLGTGESGKCLEPQVVNLPPVIKVACGREHTLALCESGQLMAFGAGYGGRCGVGTEDDVELPTLVEVDPSIRFVAVDAGECHSAAIDDDGNVYTWGFGGSGALGRGNLENDLVPTVVPLLKAQSIGCGAYHTVAIMLNGSVYGWGDALAGQLGDIAVTLGEMRTTPHKITVSQVSAARVSCGSFTTAILSTAGEVYHWGSPEAGNGAPLNKRDACPMKVEMPNGIEMGTFSCGAYQMIVATQLAKFSFIDNE</sequence>
<dbReference type="InterPro" id="IPR000408">
    <property type="entry name" value="Reg_chr_condens"/>
</dbReference>
<evidence type="ECO:0000256" key="2">
    <source>
        <dbReference type="PROSITE-ProRule" id="PRU00235"/>
    </source>
</evidence>
<organism evidence="4 5">
    <name type="scientific">Aphanomyces euteiches</name>
    <dbReference type="NCBI Taxonomy" id="100861"/>
    <lineage>
        <taxon>Eukaryota</taxon>
        <taxon>Sar</taxon>
        <taxon>Stramenopiles</taxon>
        <taxon>Oomycota</taxon>
        <taxon>Saprolegniomycetes</taxon>
        <taxon>Saprolegniales</taxon>
        <taxon>Verrucalvaceae</taxon>
        <taxon>Aphanomyces</taxon>
    </lineage>
</organism>
<dbReference type="Gene3D" id="2.130.10.30">
    <property type="entry name" value="Regulator of chromosome condensation 1/beta-lactamase-inhibitor protein II"/>
    <property type="match status" value="2"/>
</dbReference>
<gene>
    <name evidence="4" type="ORF">Ae201684_009448</name>
</gene>
<dbReference type="PROSITE" id="PS00626">
    <property type="entry name" value="RCC1_2"/>
    <property type="match status" value="4"/>
</dbReference>
<feature type="domain" description="PH" evidence="3">
    <location>
        <begin position="5"/>
        <end position="100"/>
    </location>
</feature>
<dbReference type="PANTHER" id="PTHR22870">
    <property type="entry name" value="REGULATOR OF CHROMOSOME CONDENSATION"/>
    <property type="match status" value="1"/>
</dbReference>
<accession>A0A6G0X243</accession>
<evidence type="ECO:0000313" key="4">
    <source>
        <dbReference type="EMBL" id="KAF0733891.1"/>
    </source>
</evidence>
<feature type="repeat" description="RCC1" evidence="2">
    <location>
        <begin position="1066"/>
        <end position="1117"/>
    </location>
</feature>
<feature type="repeat" description="RCC1" evidence="2">
    <location>
        <begin position="1118"/>
        <end position="1166"/>
    </location>
</feature>
<dbReference type="SMART" id="SM00233">
    <property type="entry name" value="PH"/>
    <property type="match status" value="1"/>
</dbReference>
<dbReference type="Pfam" id="PF25390">
    <property type="entry name" value="WD40_RLD"/>
    <property type="match status" value="1"/>
</dbReference>
<dbReference type="VEuPathDB" id="FungiDB:AeMF1_001451"/>
<keyword evidence="1" id="KW-0677">Repeat</keyword>
<dbReference type="SUPFAM" id="SSF50985">
    <property type="entry name" value="RCC1/BLIP-II"/>
    <property type="match status" value="1"/>
</dbReference>
<evidence type="ECO:0000313" key="5">
    <source>
        <dbReference type="Proteomes" id="UP000481153"/>
    </source>
</evidence>
<dbReference type="InterPro" id="IPR051210">
    <property type="entry name" value="Ub_ligase/GEF_domain"/>
</dbReference>
<dbReference type="PROSITE" id="PS50012">
    <property type="entry name" value="RCC1_3"/>
    <property type="match status" value="5"/>
</dbReference>
<dbReference type="InterPro" id="IPR009091">
    <property type="entry name" value="RCC1/BLIP-II"/>
</dbReference>
<reference evidence="4 5" key="1">
    <citation type="submission" date="2019-07" db="EMBL/GenBank/DDBJ databases">
        <title>Genomics analysis of Aphanomyces spp. identifies a new class of oomycete effector associated with host adaptation.</title>
        <authorList>
            <person name="Gaulin E."/>
        </authorList>
    </citation>
    <scope>NUCLEOTIDE SEQUENCE [LARGE SCALE GENOMIC DNA]</scope>
    <source>
        <strain evidence="4 5">ATCC 201684</strain>
    </source>
</reference>
<dbReference type="PANTHER" id="PTHR22870:SF466">
    <property type="entry name" value="ANKYRIN REPEAT-CONTAINING PROTEIN"/>
    <property type="match status" value="1"/>
</dbReference>
<comment type="caution">
    <text evidence="4">The sequence shown here is derived from an EMBL/GenBank/DDBJ whole genome shotgun (WGS) entry which is preliminary data.</text>
</comment>
<protein>
    <recommendedName>
        <fullName evidence="3">PH domain-containing protein</fullName>
    </recommendedName>
</protein>
<name>A0A6G0X243_9STRA</name>
<dbReference type="InterPro" id="IPR001849">
    <property type="entry name" value="PH_domain"/>
</dbReference>
<proteinExistence type="predicted"/>
<dbReference type="SUPFAM" id="SSF50729">
    <property type="entry name" value="PH domain-like"/>
    <property type="match status" value="1"/>
</dbReference>
<dbReference type="Pfam" id="PF13540">
    <property type="entry name" value="RCC1_2"/>
    <property type="match status" value="1"/>
</dbReference>
<dbReference type="InterPro" id="IPR011993">
    <property type="entry name" value="PH-like_dom_sf"/>
</dbReference>
<evidence type="ECO:0000256" key="1">
    <source>
        <dbReference type="ARBA" id="ARBA00022737"/>
    </source>
</evidence>
<dbReference type="Proteomes" id="UP000481153">
    <property type="component" value="Unassembled WGS sequence"/>
</dbReference>
<evidence type="ECO:0000259" key="3">
    <source>
        <dbReference type="SMART" id="SM00233"/>
    </source>
</evidence>
<dbReference type="InterPro" id="IPR058923">
    <property type="entry name" value="RCC1-like_dom"/>
</dbReference>
<dbReference type="Gene3D" id="2.30.29.30">
    <property type="entry name" value="Pleckstrin-homology domain (PH domain)/Phosphotyrosine-binding domain (PTB)"/>
    <property type="match status" value="1"/>
</dbReference>